<accession>A0A8J3CT14</accession>
<dbReference type="AlphaFoldDB" id="A0A8J3CT14"/>
<reference evidence="2" key="1">
    <citation type="journal article" date="2014" name="Int. J. Syst. Evol. Microbiol.">
        <title>Complete genome sequence of Corynebacterium casei LMG S-19264T (=DSM 44701T), isolated from a smear-ripened cheese.</title>
        <authorList>
            <consortium name="US DOE Joint Genome Institute (JGI-PGF)"/>
            <person name="Walter F."/>
            <person name="Albersmeier A."/>
            <person name="Kalinowski J."/>
            <person name="Ruckert C."/>
        </authorList>
    </citation>
    <scope>NUCLEOTIDE SEQUENCE</scope>
    <source>
        <strain evidence="2">KCTC 32513</strain>
    </source>
</reference>
<dbReference type="Proteomes" id="UP000634004">
    <property type="component" value="Unassembled WGS sequence"/>
</dbReference>
<evidence type="ECO:0000259" key="1">
    <source>
        <dbReference type="Pfam" id="PF09250"/>
    </source>
</evidence>
<dbReference type="EMBL" id="BMZH01000022">
    <property type="protein sequence ID" value="GHB04731.1"/>
    <property type="molecule type" value="Genomic_DNA"/>
</dbReference>
<proteinExistence type="predicted"/>
<reference evidence="2" key="2">
    <citation type="submission" date="2020-09" db="EMBL/GenBank/DDBJ databases">
        <authorList>
            <person name="Sun Q."/>
            <person name="Kim S."/>
        </authorList>
    </citation>
    <scope>NUCLEOTIDE SEQUENCE</scope>
    <source>
        <strain evidence="2">KCTC 32513</strain>
    </source>
</reference>
<feature type="domain" description="DNA primase/polymerase bifunctional N-terminal" evidence="1">
    <location>
        <begin position="28"/>
        <end position="173"/>
    </location>
</feature>
<protein>
    <recommendedName>
        <fullName evidence="1">DNA primase/polymerase bifunctional N-terminal domain-containing protein</fullName>
    </recommendedName>
</protein>
<evidence type="ECO:0000313" key="2">
    <source>
        <dbReference type="EMBL" id="GHB04731.1"/>
    </source>
</evidence>
<organism evidence="2 3">
    <name type="scientific">Algimonas arctica</name>
    <dbReference type="NCBI Taxonomy" id="1479486"/>
    <lineage>
        <taxon>Bacteria</taxon>
        <taxon>Pseudomonadati</taxon>
        <taxon>Pseudomonadota</taxon>
        <taxon>Alphaproteobacteria</taxon>
        <taxon>Maricaulales</taxon>
        <taxon>Robiginitomaculaceae</taxon>
        <taxon>Algimonas</taxon>
    </lineage>
</organism>
<comment type="caution">
    <text evidence="2">The sequence shown here is derived from an EMBL/GenBank/DDBJ whole genome shotgun (WGS) entry which is preliminary data.</text>
</comment>
<dbReference type="Pfam" id="PF09250">
    <property type="entry name" value="Prim-Pol"/>
    <property type="match status" value="1"/>
</dbReference>
<evidence type="ECO:0000313" key="3">
    <source>
        <dbReference type="Proteomes" id="UP000634004"/>
    </source>
</evidence>
<gene>
    <name evidence="2" type="ORF">GCM10009069_29120</name>
</gene>
<sequence length="187" mass="20512">MTAPILTPGAAMSDRIYNEWAHIYRALGLEPRPVTPGTKAAKLRGWQKPDTEIGQRIVESWDDKYRAFGIGLRMGTPLPGGGRLGALDIDHDSYVRPMEGLLGKIVSGRIGSKGAVIFVRVMGDLPNSKFKVKGEAGAEYGQVVECLFNKTFCVIPPTIHPDTNQPYRWIGTPLHEVDFSLLPRIGA</sequence>
<dbReference type="InterPro" id="IPR015330">
    <property type="entry name" value="DNA_primase/pol_bifunc_N"/>
</dbReference>
<keyword evidence="3" id="KW-1185">Reference proteome</keyword>
<name>A0A8J3CT14_9PROT</name>
<dbReference type="SUPFAM" id="SSF56747">
    <property type="entry name" value="Prim-pol domain"/>
    <property type="match status" value="1"/>
</dbReference>